<reference evidence="1 2" key="1">
    <citation type="submission" date="2017-02" db="EMBL/GenBank/DDBJ databases">
        <title>Complete genome sequences of Mycobacterium kansasii strains isolated from rhesus macaques.</title>
        <authorList>
            <person name="Panda A."/>
            <person name="Nagaraj S."/>
            <person name="Zhao X."/>
            <person name="Tettelin H."/>
            <person name="Detolla L.J."/>
        </authorList>
    </citation>
    <scope>NUCLEOTIDE SEQUENCE [LARGE SCALE GENOMIC DNA]</scope>
    <source>
        <strain evidence="1 2">11-3813</strain>
    </source>
</reference>
<evidence type="ECO:0000313" key="1">
    <source>
        <dbReference type="EMBL" id="OOK73866.1"/>
    </source>
</evidence>
<comment type="caution">
    <text evidence="1">The sequence shown here is derived from an EMBL/GenBank/DDBJ whole genome shotgun (WGS) entry which is preliminary data.</text>
</comment>
<name>A0A1V3X4T8_MYCKA</name>
<accession>A0A1V3X4T8</accession>
<sequence>MPATMVGDAVTGRLVDVAPAVTVDSVVDGSDGAGWPHAETMEIPATTNAARTALRAAAAIRTSAMVLIIDQGLAAVVISPL</sequence>
<protein>
    <submittedName>
        <fullName evidence="1">Uncharacterized protein</fullName>
    </submittedName>
</protein>
<organism evidence="1 2">
    <name type="scientific">Mycobacterium kansasii</name>
    <dbReference type="NCBI Taxonomy" id="1768"/>
    <lineage>
        <taxon>Bacteria</taxon>
        <taxon>Bacillati</taxon>
        <taxon>Actinomycetota</taxon>
        <taxon>Actinomycetes</taxon>
        <taxon>Mycobacteriales</taxon>
        <taxon>Mycobacteriaceae</taxon>
        <taxon>Mycobacterium</taxon>
    </lineage>
</organism>
<dbReference type="EMBL" id="MVBM01000004">
    <property type="protein sequence ID" value="OOK73866.1"/>
    <property type="molecule type" value="Genomic_DNA"/>
</dbReference>
<dbReference type="Proteomes" id="UP000189229">
    <property type="component" value="Unassembled WGS sequence"/>
</dbReference>
<dbReference type="AlphaFoldDB" id="A0A1V3X4T8"/>
<evidence type="ECO:0000313" key="2">
    <source>
        <dbReference type="Proteomes" id="UP000189229"/>
    </source>
</evidence>
<gene>
    <name evidence="1" type="ORF">BZL30_4714</name>
</gene>
<proteinExistence type="predicted"/>